<sequence length="483" mass="52819">MQNKPQLSFWQIWNVSFGFLGVQFGFALQNANVSRILSDLGADLHSLSYFWILAPLMGLIVQPIVGSASDRTWNRVGRRKPYILGGAIVSAIAMFLMPNAPLFVTFMMPMLFGIMMFAIMDASFNVCFQPFRALVSDMVPDKQRNIGYSVQTLLINIGAIFGSILPFVLTNVVGLENTAQAGEVAPSVVWAFYIGGTVLLGSVLWTVIRTKEYKPKDFYAYKGMDAEEVAKEQQQKLPLVKRLANFFGLMKTMPDTMKQLAVVQFFSWFALYVMWVYTNPAIAQQIWGLETKWFDHDYLATFEKVPEHIVQAKGAAGDWVGILFAAYSLFAAVFAVFLSKLADKFGRKMVYGLSLLAGAVGYTSFGFFGPSEAVAVNLGITSVTVPQAAVYLIIPMIGVGIAWAAILAMPYAILAGSLPADKTGVYMGIFNFTIAAPQIVSGLTAGLILSTVFDNEAVNIIILAGVCMLAAAIAVIFVKDKTE</sequence>
<dbReference type="InterPro" id="IPR011701">
    <property type="entry name" value="MFS"/>
</dbReference>
<feature type="transmembrane region" description="Helical" evidence="6">
    <location>
        <begin position="49"/>
        <end position="69"/>
    </location>
</feature>
<proteinExistence type="predicted"/>
<keyword evidence="3 6" id="KW-0812">Transmembrane</keyword>
<feature type="transmembrane region" description="Helical" evidence="6">
    <location>
        <begin position="12"/>
        <end position="29"/>
    </location>
</feature>
<feature type="transmembrane region" description="Helical" evidence="6">
    <location>
        <begin position="425"/>
        <end position="451"/>
    </location>
</feature>
<dbReference type="AlphaFoldDB" id="A0A1I0BVG0"/>
<dbReference type="InterPro" id="IPR036259">
    <property type="entry name" value="MFS_trans_sf"/>
</dbReference>
<dbReference type="GO" id="GO:0016020">
    <property type="term" value="C:membrane"/>
    <property type="evidence" value="ECO:0007669"/>
    <property type="project" value="UniProtKB-SubCell"/>
</dbReference>
<feature type="transmembrane region" description="Helical" evidence="6">
    <location>
        <begin position="189"/>
        <end position="208"/>
    </location>
</feature>
<accession>A0A1I0BVG0</accession>
<dbReference type="Gene3D" id="1.20.1250.20">
    <property type="entry name" value="MFS general substrate transporter like domains"/>
    <property type="match status" value="2"/>
</dbReference>
<dbReference type="PANTHER" id="PTHR19432">
    <property type="entry name" value="SUGAR TRANSPORTER"/>
    <property type="match status" value="1"/>
</dbReference>
<reference evidence="8 9" key="1">
    <citation type="submission" date="2016-10" db="EMBL/GenBank/DDBJ databases">
        <authorList>
            <person name="de Groot N.N."/>
        </authorList>
    </citation>
    <scope>NUCLEOTIDE SEQUENCE [LARGE SCALE GENOMIC DNA]</scope>
    <source>
        <strain evidence="8 9">DSM 19706</strain>
    </source>
</reference>
<keyword evidence="4 6" id="KW-1133">Transmembrane helix</keyword>
<feature type="transmembrane region" description="Helical" evidence="6">
    <location>
        <begin position="319"/>
        <end position="338"/>
    </location>
</feature>
<evidence type="ECO:0000256" key="5">
    <source>
        <dbReference type="ARBA" id="ARBA00023136"/>
    </source>
</evidence>
<gene>
    <name evidence="8" type="ORF">SAMN05660429_01066</name>
</gene>
<organism evidence="8 9">
    <name type="scientific">Thalassotalea agarivorans</name>
    <name type="common">Thalassomonas agarivorans</name>
    <dbReference type="NCBI Taxonomy" id="349064"/>
    <lineage>
        <taxon>Bacteria</taxon>
        <taxon>Pseudomonadati</taxon>
        <taxon>Pseudomonadota</taxon>
        <taxon>Gammaproteobacteria</taxon>
        <taxon>Alteromonadales</taxon>
        <taxon>Colwelliaceae</taxon>
        <taxon>Thalassotalea</taxon>
    </lineage>
</organism>
<dbReference type="RefSeq" id="WP_093328282.1">
    <property type="nucleotide sequence ID" value="NZ_AP027363.1"/>
</dbReference>
<dbReference type="STRING" id="349064.SAMN05660429_01066"/>
<feature type="transmembrane region" description="Helical" evidence="6">
    <location>
        <begin position="350"/>
        <end position="368"/>
    </location>
</feature>
<dbReference type="Pfam" id="PF07690">
    <property type="entry name" value="MFS_1"/>
    <property type="match status" value="2"/>
</dbReference>
<feature type="transmembrane region" description="Helical" evidence="6">
    <location>
        <begin position="106"/>
        <end position="128"/>
    </location>
</feature>
<evidence type="ECO:0000256" key="4">
    <source>
        <dbReference type="ARBA" id="ARBA00022989"/>
    </source>
</evidence>
<dbReference type="OrthoDB" id="7584869at2"/>
<evidence type="ECO:0000256" key="3">
    <source>
        <dbReference type="ARBA" id="ARBA00022692"/>
    </source>
</evidence>
<evidence type="ECO:0000313" key="8">
    <source>
        <dbReference type="EMBL" id="SET10984.1"/>
    </source>
</evidence>
<evidence type="ECO:0000256" key="6">
    <source>
        <dbReference type="SAM" id="Phobius"/>
    </source>
</evidence>
<dbReference type="GO" id="GO:0022857">
    <property type="term" value="F:transmembrane transporter activity"/>
    <property type="evidence" value="ECO:0007669"/>
    <property type="project" value="InterPro"/>
</dbReference>
<evidence type="ECO:0000256" key="1">
    <source>
        <dbReference type="ARBA" id="ARBA00004141"/>
    </source>
</evidence>
<dbReference type="PROSITE" id="PS00216">
    <property type="entry name" value="SUGAR_TRANSPORT_1"/>
    <property type="match status" value="1"/>
</dbReference>
<keyword evidence="5 6" id="KW-0472">Membrane</keyword>
<evidence type="ECO:0000313" key="9">
    <source>
        <dbReference type="Proteomes" id="UP000199308"/>
    </source>
</evidence>
<keyword evidence="2" id="KW-0813">Transport</keyword>
<comment type="subcellular location">
    <subcellularLocation>
        <location evidence="1">Membrane</location>
        <topology evidence="1">Multi-pass membrane protein</topology>
    </subcellularLocation>
</comment>
<dbReference type="InterPro" id="IPR020846">
    <property type="entry name" value="MFS_dom"/>
</dbReference>
<feature type="transmembrane region" description="Helical" evidence="6">
    <location>
        <begin position="260"/>
        <end position="277"/>
    </location>
</feature>
<feature type="domain" description="Major facilitator superfamily (MFS) profile" evidence="7">
    <location>
        <begin position="11"/>
        <end position="483"/>
    </location>
</feature>
<feature type="transmembrane region" description="Helical" evidence="6">
    <location>
        <begin position="81"/>
        <end position="100"/>
    </location>
</feature>
<dbReference type="SUPFAM" id="SSF103473">
    <property type="entry name" value="MFS general substrate transporter"/>
    <property type="match status" value="1"/>
</dbReference>
<feature type="transmembrane region" description="Helical" evidence="6">
    <location>
        <begin position="388"/>
        <end position="413"/>
    </location>
</feature>
<name>A0A1I0BVG0_THASX</name>
<dbReference type="Proteomes" id="UP000199308">
    <property type="component" value="Unassembled WGS sequence"/>
</dbReference>
<dbReference type="EMBL" id="FOHK01000004">
    <property type="protein sequence ID" value="SET10984.1"/>
    <property type="molecule type" value="Genomic_DNA"/>
</dbReference>
<keyword evidence="9" id="KW-1185">Reference proteome</keyword>
<feature type="transmembrane region" description="Helical" evidence="6">
    <location>
        <begin position="148"/>
        <end position="169"/>
    </location>
</feature>
<feature type="transmembrane region" description="Helical" evidence="6">
    <location>
        <begin position="457"/>
        <end position="478"/>
    </location>
</feature>
<evidence type="ECO:0000256" key="2">
    <source>
        <dbReference type="ARBA" id="ARBA00022448"/>
    </source>
</evidence>
<dbReference type="PANTHER" id="PTHR19432:SF35">
    <property type="entry name" value="SOLUTE CARRIER FAMILY 45 MEMBER 3 ISOFORM X1"/>
    <property type="match status" value="1"/>
</dbReference>
<protein>
    <submittedName>
        <fullName evidence="8">Maltose/moltooligosaccharide transporter</fullName>
    </submittedName>
</protein>
<dbReference type="InterPro" id="IPR005829">
    <property type="entry name" value="Sugar_transporter_CS"/>
</dbReference>
<evidence type="ECO:0000259" key="7">
    <source>
        <dbReference type="PROSITE" id="PS50850"/>
    </source>
</evidence>
<dbReference type="PROSITE" id="PS50850">
    <property type="entry name" value="MFS"/>
    <property type="match status" value="1"/>
</dbReference>